<protein>
    <submittedName>
        <fullName evidence="1">Uncharacterized protein</fullName>
    </submittedName>
</protein>
<proteinExistence type="predicted"/>
<dbReference type="KEGG" id="psin:CAK95_14125"/>
<evidence type="ECO:0000313" key="2">
    <source>
        <dbReference type="Proteomes" id="UP000194137"/>
    </source>
</evidence>
<reference evidence="1 2" key="1">
    <citation type="submission" date="2017-05" db="EMBL/GenBank/DDBJ databases">
        <title>Full genome sequence of Pseudorhodoplanes sinuspersici.</title>
        <authorList>
            <person name="Dastgheib S.M.M."/>
            <person name="Shavandi M."/>
            <person name="Tirandaz H."/>
        </authorList>
    </citation>
    <scope>NUCLEOTIDE SEQUENCE [LARGE SCALE GENOMIC DNA]</scope>
    <source>
        <strain evidence="1 2">RIPI110</strain>
    </source>
</reference>
<dbReference type="RefSeq" id="WP_086088492.1">
    <property type="nucleotide sequence ID" value="NZ_CP021112.1"/>
</dbReference>
<gene>
    <name evidence="1" type="ORF">CAK95_14125</name>
</gene>
<evidence type="ECO:0000313" key="1">
    <source>
        <dbReference type="EMBL" id="ARQ00093.1"/>
    </source>
</evidence>
<name>A0A1W6ZRZ4_9HYPH</name>
<sequence length="99" mass="11000">MHENIPSGEIPFRKADSQSVVDRIAVDDHAIRIIGDKATLEQVVAGAAKIGPWGSQFCTQMARPKRFELLTPQIRSLMLVRNRLSTRAAGQSVLAIRQY</sequence>
<dbReference type="Proteomes" id="UP000194137">
    <property type="component" value="Chromosome"/>
</dbReference>
<dbReference type="OrthoDB" id="9791494at2"/>
<dbReference type="AlphaFoldDB" id="A0A1W6ZRZ4"/>
<keyword evidence="2" id="KW-1185">Reference proteome</keyword>
<accession>A0A1W6ZRZ4</accession>
<dbReference type="EMBL" id="CP021112">
    <property type="protein sequence ID" value="ARQ00093.1"/>
    <property type="molecule type" value="Genomic_DNA"/>
</dbReference>
<organism evidence="1 2">
    <name type="scientific">Pseudorhodoplanes sinuspersici</name>
    <dbReference type="NCBI Taxonomy" id="1235591"/>
    <lineage>
        <taxon>Bacteria</taxon>
        <taxon>Pseudomonadati</taxon>
        <taxon>Pseudomonadota</taxon>
        <taxon>Alphaproteobacteria</taxon>
        <taxon>Hyphomicrobiales</taxon>
        <taxon>Pseudorhodoplanes</taxon>
    </lineage>
</organism>